<dbReference type="InterPro" id="IPR030960">
    <property type="entry name" value="DHQS/DOIS_N"/>
</dbReference>
<dbReference type="Pfam" id="PF01761">
    <property type="entry name" value="DHQ_synthase"/>
    <property type="match status" value="1"/>
</dbReference>
<dbReference type="SUPFAM" id="SSF56796">
    <property type="entry name" value="Dehydroquinate synthase-like"/>
    <property type="match status" value="1"/>
</dbReference>
<proteinExistence type="predicted"/>
<evidence type="ECO:0000256" key="2">
    <source>
        <dbReference type="ARBA" id="ARBA00001941"/>
    </source>
</evidence>
<accession>A0A401FWT6</accession>
<dbReference type="PANTHER" id="PTHR43622">
    <property type="entry name" value="3-DEHYDROQUINATE SYNTHASE"/>
    <property type="match status" value="1"/>
</dbReference>
<evidence type="ECO:0000313" key="8">
    <source>
        <dbReference type="Proteomes" id="UP000288096"/>
    </source>
</evidence>
<evidence type="ECO:0000259" key="6">
    <source>
        <dbReference type="Pfam" id="PF24621"/>
    </source>
</evidence>
<dbReference type="AlphaFoldDB" id="A0A401FWT6"/>
<name>A0A401FWT6_9BACT</name>
<gene>
    <name evidence="7" type="ORF">DENIS_2398</name>
</gene>
<protein>
    <submittedName>
        <fullName evidence="7">3-dehydroquinate synthase</fullName>
    </submittedName>
</protein>
<feature type="domain" description="3-dehydroquinate synthase N-terminal" evidence="5">
    <location>
        <begin position="1"/>
        <end position="40"/>
    </location>
</feature>
<dbReference type="Pfam" id="PF24621">
    <property type="entry name" value="DHQS_C"/>
    <property type="match status" value="1"/>
</dbReference>
<organism evidence="7 8">
    <name type="scientific">Desulfonema ishimotonii</name>
    <dbReference type="NCBI Taxonomy" id="45657"/>
    <lineage>
        <taxon>Bacteria</taxon>
        <taxon>Pseudomonadati</taxon>
        <taxon>Thermodesulfobacteriota</taxon>
        <taxon>Desulfobacteria</taxon>
        <taxon>Desulfobacterales</taxon>
        <taxon>Desulfococcaceae</taxon>
        <taxon>Desulfonema</taxon>
    </lineage>
</organism>
<keyword evidence="8" id="KW-1185">Reference proteome</keyword>
<dbReference type="PANTHER" id="PTHR43622:SF1">
    <property type="entry name" value="3-DEHYDROQUINATE SYNTHASE"/>
    <property type="match status" value="1"/>
</dbReference>
<evidence type="ECO:0000256" key="1">
    <source>
        <dbReference type="ARBA" id="ARBA00001911"/>
    </source>
</evidence>
<dbReference type="GO" id="GO:0046872">
    <property type="term" value="F:metal ion binding"/>
    <property type="evidence" value="ECO:0007669"/>
    <property type="project" value="UniProtKB-KW"/>
</dbReference>
<reference evidence="8" key="2">
    <citation type="submission" date="2019-01" db="EMBL/GenBank/DDBJ databases">
        <title>Genome sequence of Desulfonema ishimotonii strain Tokyo 01.</title>
        <authorList>
            <person name="Fukui M."/>
        </authorList>
    </citation>
    <scope>NUCLEOTIDE SEQUENCE [LARGE SCALE GENOMIC DNA]</scope>
    <source>
        <strain evidence="8">Tokyo 01</strain>
    </source>
</reference>
<comment type="cofactor">
    <cofactor evidence="1">
        <name>NAD(+)</name>
        <dbReference type="ChEBI" id="CHEBI:57540"/>
    </cofactor>
</comment>
<keyword evidence="4" id="KW-0520">NAD</keyword>
<evidence type="ECO:0000256" key="3">
    <source>
        <dbReference type="ARBA" id="ARBA00022723"/>
    </source>
</evidence>
<reference evidence="8" key="1">
    <citation type="submission" date="2017-11" db="EMBL/GenBank/DDBJ databases">
        <authorList>
            <person name="Watanabe M."/>
            <person name="Kojima H."/>
        </authorList>
    </citation>
    <scope>NUCLEOTIDE SEQUENCE [LARGE SCALE GENOMIC DNA]</scope>
    <source>
        <strain evidence="8">Tokyo 01</strain>
    </source>
</reference>
<dbReference type="EMBL" id="BEXT01000001">
    <property type="protein sequence ID" value="GBC61438.1"/>
    <property type="molecule type" value="Genomic_DNA"/>
</dbReference>
<dbReference type="GO" id="GO:0003856">
    <property type="term" value="F:3-dehydroquinate synthase activity"/>
    <property type="evidence" value="ECO:0007669"/>
    <property type="project" value="TreeGrafter"/>
</dbReference>
<dbReference type="InterPro" id="IPR056179">
    <property type="entry name" value="DHQS_C"/>
</dbReference>
<dbReference type="InterPro" id="IPR050071">
    <property type="entry name" value="Dehydroquinate_synthase"/>
</dbReference>
<comment type="caution">
    <text evidence="7">The sequence shown here is derived from an EMBL/GenBank/DDBJ whole genome shotgun (WGS) entry which is preliminary data.</text>
</comment>
<evidence type="ECO:0000313" key="7">
    <source>
        <dbReference type="EMBL" id="GBC61438.1"/>
    </source>
</evidence>
<dbReference type="Proteomes" id="UP000288096">
    <property type="component" value="Unassembled WGS sequence"/>
</dbReference>
<feature type="domain" description="3-dehydroquinate synthase C-terminal" evidence="6">
    <location>
        <begin position="43"/>
        <end position="181"/>
    </location>
</feature>
<dbReference type="Gene3D" id="1.20.1090.10">
    <property type="entry name" value="Dehydroquinate synthase-like - alpha domain"/>
    <property type="match status" value="1"/>
</dbReference>
<comment type="cofactor">
    <cofactor evidence="2">
        <name>Co(2+)</name>
        <dbReference type="ChEBI" id="CHEBI:48828"/>
    </cofactor>
</comment>
<keyword evidence="3" id="KW-0479">Metal-binding</keyword>
<evidence type="ECO:0000259" key="5">
    <source>
        <dbReference type="Pfam" id="PF01761"/>
    </source>
</evidence>
<dbReference type="CDD" id="cd08195">
    <property type="entry name" value="DHQS"/>
    <property type="match status" value="1"/>
</dbReference>
<evidence type="ECO:0000256" key="4">
    <source>
        <dbReference type="ARBA" id="ARBA00023027"/>
    </source>
</evidence>
<sequence>MGGKNGVNFSGYKNMVGTFNQPEFVICDMNLLRTLPEQEILCGFGEIVKHAAIADAGMFSYLEENYEKALALDPDVIERLVSDSVVIKSAVVNRDEKETGERRKLNFGHTFGHAIEKTGHILHGQAISIGMVVAAALSVRRGYLPAGEAARIKALLNHLKLPTRLRLDRQKALDAIRRDKKREGDHINFVLLRGIGDALIEEISIQELEAVINEPC</sequence>
<dbReference type="Gene3D" id="3.40.50.1970">
    <property type="match status" value="1"/>
</dbReference>